<evidence type="ECO:0000313" key="1">
    <source>
        <dbReference type="EMBL" id="SNU36875.1"/>
    </source>
</evidence>
<reference evidence="2" key="1">
    <citation type="submission" date="2017-08" db="EMBL/GenBank/DDBJ databases">
        <authorList>
            <person name="Brisse S."/>
        </authorList>
    </citation>
    <scope>NUCLEOTIDE SEQUENCE [LARGE SCALE GENOMIC DNA]</scope>
    <source>
        <strain evidence="2">06D021</strain>
    </source>
</reference>
<dbReference type="Proteomes" id="UP000220639">
    <property type="component" value="Unassembled WGS sequence"/>
</dbReference>
<proteinExistence type="predicted"/>
<protein>
    <submittedName>
        <fullName evidence="1">Uncharacterized protein</fullName>
    </submittedName>
</protein>
<accession>A0A285B7K4</accession>
<sequence>MYSFSWPITAHTPVDVCCFFIMASFATECPIMSKKYDCFLAVYSEEKQTIFTTYVMVKAR</sequence>
<dbReference type="EMBL" id="FZTC01000022">
    <property type="protein sequence ID" value="SNU36875.1"/>
    <property type="molecule type" value="Genomic_DNA"/>
</dbReference>
<dbReference type="AlphaFoldDB" id="A0A285B7K4"/>
<evidence type="ECO:0000313" key="2">
    <source>
        <dbReference type="Proteomes" id="UP000220639"/>
    </source>
</evidence>
<gene>
    <name evidence="1" type="ORF">KOSB73_290362</name>
</gene>
<organism evidence="1 2">
    <name type="scientific">Klebsiella grimontii</name>
    <dbReference type="NCBI Taxonomy" id="2058152"/>
    <lineage>
        <taxon>Bacteria</taxon>
        <taxon>Pseudomonadati</taxon>
        <taxon>Pseudomonadota</taxon>
        <taxon>Gammaproteobacteria</taxon>
        <taxon>Enterobacterales</taxon>
        <taxon>Enterobacteriaceae</taxon>
        <taxon>Klebsiella/Raoultella group</taxon>
        <taxon>Klebsiella</taxon>
    </lineage>
</organism>
<name>A0A285B7K4_9ENTR</name>